<keyword evidence="2" id="KW-1003">Cell membrane</keyword>
<organism evidence="7 8">
    <name type="scientific">Alkalicoccobacillus plakortidis</name>
    <dbReference type="NCBI Taxonomy" id="444060"/>
    <lineage>
        <taxon>Bacteria</taxon>
        <taxon>Bacillati</taxon>
        <taxon>Bacillota</taxon>
        <taxon>Bacilli</taxon>
        <taxon>Bacillales</taxon>
        <taxon>Bacillaceae</taxon>
        <taxon>Alkalicoccobacillus</taxon>
    </lineage>
</organism>
<dbReference type="NCBIfam" id="NF037997">
    <property type="entry name" value="Na_Pi_symport"/>
    <property type="match status" value="1"/>
</dbReference>
<evidence type="ECO:0000256" key="4">
    <source>
        <dbReference type="ARBA" id="ARBA00022989"/>
    </source>
</evidence>
<feature type="transmembrane region" description="Helical" evidence="6">
    <location>
        <begin position="85"/>
        <end position="104"/>
    </location>
</feature>
<dbReference type="InterPro" id="IPR004633">
    <property type="entry name" value="NaPi_cotrn-rel/YqeW-like"/>
</dbReference>
<reference evidence="7" key="1">
    <citation type="submission" date="2022-06" db="EMBL/GenBank/DDBJ databases">
        <title>Alkalicoccobacillus porphyridii sp. nov., isolated from a marine red alga, Porphyridium purpureum and reclassification of Shouchella plakortidis and Shouchella gibsonii as Alkalicoccobacillus plakortidis comb. nov. and Alkalicoccobacillus gibsonii comb. nov.</title>
        <authorList>
            <person name="Kim K.H."/>
            <person name="Lee J.K."/>
            <person name="Han D.M."/>
            <person name="Baek J.H."/>
            <person name="Jeon C.O."/>
        </authorList>
    </citation>
    <scope>NUCLEOTIDE SEQUENCE</scope>
    <source>
        <strain evidence="7">DSM 19153</strain>
    </source>
</reference>
<feature type="transmembrane region" description="Helical" evidence="6">
    <location>
        <begin position="211"/>
        <end position="232"/>
    </location>
</feature>
<accession>A0ABT0XPN2</accession>
<dbReference type="NCBIfam" id="TIGR00704">
    <property type="entry name" value="NaPi_cotrn_rel"/>
    <property type="match status" value="1"/>
</dbReference>
<dbReference type="EMBL" id="JAMQJY010000006">
    <property type="protein sequence ID" value="MCM2677858.1"/>
    <property type="molecule type" value="Genomic_DNA"/>
</dbReference>
<feature type="transmembrane region" description="Helical" evidence="6">
    <location>
        <begin position="244"/>
        <end position="269"/>
    </location>
</feature>
<dbReference type="InterPro" id="IPR003841">
    <property type="entry name" value="Na/Pi_transpt"/>
</dbReference>
<evidence type="ECO:0000313" key="8">
    <source>
        <dbReference type="Proteomes" id="UP001203665"/>
    </source>
</evidence>
<dbReference type="Pfam" id="PF02690">
    <property type="entry name" value="Na_Pi_cotrans"/>
    <property type="match status" value="2"/>
</dbReference>
<dbReference type="PANTHER" id="PTHR10010">
    <property type="entry name" value="SOLUTE CARRIER FAMILY 34 SODIUM PHOSPHATE , MEMBER 2-RELATED"/>
    <property type="match status" value="1"/>
</dbReference>
<feature type="transmembrane region" description="Helical" evidence="6">
    <location>
        <begin position="281"/>
        <end position="302"/>
    </location>
</feature>
<evidence type="ECO:0000256" key="5">
    <source>
        <dbReference type="ARBA" id="ARBA00023136"/>
    </source>
</evidence>
<name>A0ABT0XPN2_9BACI</name>
<gene>
    <name evidence="7" type="ORF">NDM98_22210</name>
</gene>
<keyword evidence="3 6" id="KW-0812">Transmembrane</keyword>
<evidence type="ECO:0000256" key="1">
    <source>
        <dbReference type="ARBA" id="ARBA00004651"/>
    </source>
</evidence>
<dbReference type="PANTHER" id="PTHR10010:SF46">
    <property type="entry name" value="SODIUM-DEPENDENT PHOSPHATE TRANSPORT PROTEIN 2B"/>
    <property type="match status" value="1"/>
</dbReference>
<comment type="subcellular location">
    <subcellularLocation>
        <location evidence="1">Cell membrane</location>
        <topology evidence="1">Multi-pass membrane protein</topology>
    </subcellularLocation>
</comment>
<keyword evidence="4 6" id="KW-1133">Transmembrane helix</keyword>
<dbReference type="Proteomes" id="UP001203665">
    <property type="component" value="Unassembled WGS sequence"/>
</dbReference>
<feature type="transmembrane region" description="Helical" evidence="6">
    <location>
        <begin position="49"/>
        <end position="73"/>
    </location>
</feature>
<proteinExistence type="predicted"/>
<feature type="transmembrane region" description="Helical" evidence="6">
    <location>
        <begin position="172"/>
        <end position="199"/>
    </location>
</feature>
<keyword evidence="5 6" id="KW-0472">Membrane</keyword>
<dbReference type="RefSeq" id="WP_251611649.1">
    <property type="nucleotide sequence ID" value="NZ_JAMQJY010000006.1"/>
</dbReference>
<protein>
    <submittedName>
        <fullName evidence="7">Na/Pi symporter</fullName>
    </submittedName>
</protein>
<evidence type="ECO:0000256" key="6">
    <source>
        <dbReference type="SAM" id="Phobius"/>
    </source>
</evidence>
<comment type="caution">
    <text evidence="7">The sequence shown here is derived from an EMBL/GenBank/DDBJ whole genome shotgun (WGS) entry which is preliminary data.</text>
</comment>
<keyword evidence="8" id="KW-1185">Reference proteome</keyword>
<evidence type="ECO:0000256" key="2">
    <source>
        <dbReference type="ARBA" id="ARBA00022475"/>
    </source>
</evidence>
<evidence type="ECO:0000256" key="3">
    <source>
        <dbReference type="ARBA" id="ARBA00022692"/>
    </source>
</evidence>
<evidence type="ECO:0000313" key="7">
    <source>
        <dbReference type="EMBL" id="MCM2677858.1"/>
    </source>
</evidence>
<sequence length="310" mass="32818">MFTEISTRFIAYLAIFLFGLIVMRHGLFQLAQAKLQVLLTEITNSAWKGMLAGIFITALLQSSSAVMVMLVGLVAARLIPFTHTIGVILGANIGTTVTAELITFQIGSHALWLLAVGMLLLLFRYAICYSMGCLCVGLACLFLSMSGLSSLAEPVSTFSFTQDLFQWAASHSAYGAILGAILAAIVQSSTACIAIAMGFLADQSMTLPTAIAIMIGSNIGTCLTALLASIGAGPSARQVAYANIWLNALGAILFLPFINGLASISMMLSSDPATQLAHSSVLFNVICSILLLPLVRPFTWFVSALHGNRL</sequence>